<evidence type="ECO:0000313" key="2">
    <source>
        <dbReference type="EMBL" id="MFC6726723.1"/>
    </source>
</evidence>
<reference evidence="2 3" key="1">
    <citation type="journal article" date="2019" name="Int. J. Syst. Evol. Microbiol.">
        <title>The Global Catalogue of Microorganisms (GCM) 10K type strain sequencing project: providing services to taxonomists for standard genome sequencing and annotation.</title>
        <authorList>
            <consortium name="The Broad Institute Genomics Platform"/>
            <consortium name="The Broad Institute Genome Sequencing Center for Infectious Disease"/>
            <person name="Wu L."/>
            <person name="Ma J."/>
        </authorList>
    </citation>
    <scope>NUCLEOTIDE SEQUENCE [LARGE SCALE GENOMIC DNA]</scope>
    <source>
        <strain evidence="2 3">NBRC 111368</strain>
    </source>
</reference>
<dbReference type="Proteomes" id="UP001596328">
    <property type="component" value="Unassembled WGS sequence"/>
</dbReference>
<keyword evidence="1" id="KW-0472">Membrane</keyword>
<feature type="transmembrane region" description="Helical" evidence="1">
    <location>
        <begin position="75"/>
        <end position="96"/>
    </location>
</feature>
<keyword evidence="3" id="KW-1185">Reference proteome</keyword>
<evidence type="ECO:0000313" key="3">
    <source>
        <dbReference type="Proteomes" id="UP001596328"/>
    </source>
</evidence>
<protein>
    <recommendedName>
        <fullName evidence="4">VTT domain-containing protein</fullName>
    </recommendedName>
</protein>
<feature type="transmembrane region" description="Helical" evidence="1">
    <location>
        <begin position="130"/>
        <end position="154"/>
    </location>
</feature>
<proteinExistence type="predicted"/>
<accession>A0ABD5S6E0</accession>
<dbReference type="AlphaFoldDB" id="A0ABD5S6E0"/>
<organism evidence="2 3">
    <name type="scientific">Halobium palmae</name>
    <dbReference type="NCBI Taxonomy" id="1776492"/>
    <lineage>
        <taxon>Archaea</taxon>
        <taxon>Methanobacteriati</taxon>
        <taxon>Methanobacteriota</taxon>
        <taxon>Stenosarchaea group</taxon>
        <taxon>Halobacteria</taxon>
        <taxon>Halobacteriales</taxon>
        <taxon>Haloferacaceae</taxon>
        <taxon>Halobium</taxon>
    </lineage>
</organism>
<evidence type="ECO:0000256" key="1">
    <source>
        <dbReference type="SAM" id="Phobius"/>
    </source>
</evidence>
<feature type="non-terminal residue" evidence="2">
    <location>
        <position position="1"/>
    </location>
</feature>
<evidence type="ECO:0008006" key="4">
    <source>
        <dbReference type="Google" id="ProtNLM"/>
    </source>
</evidence>
<comment type="caution">
    <text evidence="2">The sequence shown here is derived from an EMBL/GenBank/DDBJ whole genome shotgun (WGS) entry which is preliminary data.</text>
</comment>
<keyword evidence="1" id="KW-1133">Transmembrane helix</keyword>
<feature type="transmembrane region" description="Helical" evidence="1">
    <location>
        <begin position="160"/>
        <end position="186"/>
    </location>
</feature>
<gene>
    <name evidence="2" type="ORF">ACFQE1_20590</name>
</gene>
<feature type="transmembrane region" description="Helical" evidence="1">
    <location>
        <begin position="36"/>
        <end position="55"/>
    </location>
</feature>
<keyword evidence="1" id="KW-0812">Transmembrane</keyword>
<name>A0ABD5S6E0_9EURY</name>
<dbReference type="EMBL" id="JBHSWU010001341">
    <property type="protein sequence ID" value="MFC6726723.1"/>
    <property type="molecule type" value="Genomic_DNA"/>
</dbReference>
<sequence length="189" mass="19898">VVHAPVSDAAVALAQGSGPFGWGQSLQKLVREASGWAGLAIIGVYSFLIAVALPFPGEIVLAAELELPVPGWAEFALLVLVSSVFKAAGSLVAFWVGGRSAGPVTRWLKRSGIDLVKYGERATVKAARKWGYVGLAGVLSIPFFPDTITIYAFTTLEENYARFAAATFVGSAVRLLLVATVLAPFFDIG</sequence>